<proteinExistence type="predicted"/>
<name>A0A381YZ58_9ZZZZ</name>
<evidence type="ECO:0000256" key="6">
    <source>
        <dbReference type="SAM" id="Phobius"/>
    </source>
</evidence>
<dbReference type="GO" id="GO:0015920">
    <property type="term" value="P:lipopolysaccharide transport"/>
    <property type="evidence" value="ECO:0007669"/>
    <property type="project" value="TreeGrafter"/>
</dbReference>
<sequence>LLVRTDQSTPQVIMAKSARLDYDEGTREAWLELLNGYTYLGGDTEEDFTVVAFESQGELLRDESGFDAVAPVQKDERMMQLGELNAKIGELEKAGLPFAKYQVEVHKKFAIPIASLVMALIALPLGVSTKRHTKATGYLIAIGVIAVYYQFIENGEKFAEEGVISAWGGMWAANILVGGAALFMLWSKASEKDFGILDRILRCLDWFYGRALNTWNTWGARNGSRPKSVKVSVPAGVGISGVRGRRFPRILDRLVLSQFARIFPMALLGLVVMWLIGEYLERADDVYSAGASRWVILEYLAFQLPLILTMTIPIATILAVLIIFSLMSKHNEVVAVLAGGTSVFRLAAPALVPVILLTGIQYGISDYIVPYTNQRVAQIKVLLELTRSNPRFTPTQGHWVHGEGSYIFNYADYDPRQTRFQGLRVYHLDQEEWRLDRIDYARHARWENGQWIATDHWRRDYIYDHQNKVSSPELLRTESSVLPIEEGPQYFDIERRLPEQMSANELRRHIANLEARGFDAGKYKIDLQQKFAFPTIVFVLAMVGIPLGFRMGQQGTLSGIAMALALTMLFWLTFVFFRAIGSAEILPAMLAAWAPHAIFLALAGFITAGLRT</sequence>
<evidence type="ECO:0000256" key="3">
    <source>
        <dbReference type="ARBA" id="ARBA00022692"/>
    </source>
</evidence>
<dbReference type="EMBL" id="UINC01019445">
    <property type="protein sequence ID" value="SVA82326.1"/>
    <property type="molecule type" value="Genomic_DNA"/>
</dbReference>
<feature type="transmembrane region" description="Helical" evidence="6">
    <location>
        <begin position="164"/>
        <end position="186"/>
    </location>
</feature>
<comment type="subcellular location">
    <subcellularLocation>
        <location evidence="1">Cell membrane</location>
        <topology evidence="1">Multi-pass membrane protein</topology>
    </subcellularLocation>
</comment>
<evidence type="ECO:0000256" key="5">
    <source>
        <dbReference type="ARBA" id="ARBA00023136"/>
    </source>
</evidence>
<feature type="transmembrane region" description="Helical" evidence="6">
    <location>
        <begin position="109"/>
        <end position="128"/>
    </location>
</feature>
<dbReference type="InterPro" id="IPR005495">
    <property type="entry name" value="LptG/LptF_permease"/>
</dbReference>
<dbReference type="Pfam" id="PF03739">
    <property type="entry name" value="LptF_LptG"/>
    <property type="match status" value="2"/>
</dbReference>
<evidence type="ECO:0000256" key="1">
    <source>
        <dbReference type="ARBA" id="ARBA00004651"/>
    </source>
</evidence>
<dbReference type="PANTHER" id="PTHR33529:SF6">
    <property type="entry name" value="YJGP_YJGQ FAMILY PERMEASE"/>
    <property type="match status" value="1"/>
</dbReference>
<accession>A0A381YZ58</accession>
<organism evidence="7">
    <name type="scientific">marine metagenome</name>
    <dbReference type="NCBI Taxonomy" id="408172"/>
    <lineage>
        <taxon>unclassified sequences</taxon>
        <taxon>metagenomes</taxon>
        <taxon>ecological metagenomes</taxon>
    </lineage>
</organism>
<gene>
    <name evidence="7" type="ORF">METZ01_LOCUS135180</name>
</gene>
<feature type="transmembrane region" description="Helical" evidence="6">
    <location>
        <begin position="254"/>
        <end position="276"/>
    </location>
</feature>
<evidence type="ECO:0000313" key="7">
    <source>
        <dbReference type="EMBL" id="SVA82326.1"/>
    </source>
</evidence>
<dbReference type="AlphaFoldDB" id="A0A381YZ58"/>
<evidence type="ECO:0000256" key="4">
    <source>
        <dbReference type="ARBA" id="ARBA00022989"/>
    </source>
</evidence>
<protein>
    <recommendedName>
        <fullName evidence="8">YjgP/YjgQ family permease</fullName>
    </recommendedName>
</protein>
<dbReference type="GO" id="GO:0043190">
    <property type="term" value="C:ATP-binding cassette (ABC) transporter complex"/>
    <property type="evidence" value="ECO:0007669"/>
    <property type="project" value="TreeGrafter"/>
</dbReference>
<feature type="non-terminal residue" evidence="7">
    <location>
        <position position="1"/>
    </location>
</feature>
<keyword evidence="5 6" id="KW-0472">Membrane</keyword>
<keyword evidence="4 6" id="KW-1133">Transmembrane helix</keyword>
<feature type="transmembrane region" description="Helical" evidence="6">
    <location>
        <begin position="555"/>
        <end position="577"/>
    </location>
</feature>
<dbReference type="PANTHER" id="PTHR33529">
    <property type="entry name" value="SLR0882 PROTEIN-RELATED"/>
    <property type="match status" value="1"/>
</dbReference>
<feature type="transmembrane region" description="Helical" evidence="6">
    <location>
        <begin position="135"/>
        <end position="152"/>
    </location>
</feature>
<evidence type="ECO:0008006" key="8">
    <source>
        <dbReference type="Google" id="ProtNLM"/>
    </source>
</evidence>
<feature type="transmembrane region" description="Helical" evidence="6">
    <location>
        <begin position="531"/>
        <end position="549"/>
    </location>
</feature>
<keyword evidence="3 6" id="KW-0812">Transmembrane</keyword>
<feature type="transmembrane region" description="Helical" evidence="6">
    <location>
        <begin position="296"/>
        <end position="324"/>
    </location>
</feature>
<reference evidence="7" key="1">
    <citation type="submission" date="2018-05" db="EMBL/GenBank/DDBJ databases">
        <authorList>
            <person name="Lanie J.A."/>
            <person name="Ng W.-L."/>
            <person name="Kazmierczak K.M."/>
            <person name="Andrzejewski T.M."/>
            <person name="Davidsen T.M."/>
            <person name="Wayne K.J."/>
            <person name="Tettelin H."/>
            <person name="Glass J.I."/>
            <person name="Rusch D."/>
            <person name="Podicherti R."/>
            <person name="Tsui H.-C.T."/>
            <person name="Winkler M.E."/>
        </authorList>
    </citation>
    <scope>NUCLEOTIDE SEQUENCE</scope>
</reference>
<evidence type="ECO:0000256" key="2">
    <source>
        <dbReference type="ARBA" id="ARBA00022475"/>
    </source>
</evidence>
<feature type="transmembrane region" description="Helical" evidence="6">
    <location>
        <begin position="589"/>
        <end position="610"/>
    </location>
</feature>
<keyword evidence="2" id="KW-1003">Cell membrane</keyword>